<protein>
    <submittedName>
        <fullName evidence="2">Uncharacterized protein</fullName>
    </submittedName>
</protein>
<feature type="transmembrane region" description="Helical" evidence="1">
    <location>
        <begin position="16"/>
        <end position="35"/>
    </location>
</feature>
<keyword evidence="1" id="KW-1133">Transmembrane helix</keyword>
<dbReference type="Proteomes" id="UP000277580">
    <property type="component" value="Unassembled WGS sequence"/>
</dbReference>
<sequence>MCFYSSFPSSHFSLPTYYVTARPIPLYLVYLYFYLPDRAYIASFVCRKKEKKEFLTIDRTTNRTLVATT</sequence>
<accession>A0A3N4L3J9</accession>
<evidence type="ECO:0000313" key="3">
    <source>
        <dbReference type="Proteomes" id="UP000277580"/>
    </source>
</evidence>
<reference evidence="2 3" key="1">
    <citation type="journal article" date="2018" name="Nat. Ecol. Evol.">
        <title>Pezizomycetes genomes reveal the molecular basis of ectomycorrhizal truffle lifestyle.</title>
        <authorList>
            <person name="Murat C."/>
            <person name="Payen T."/>
            <person name="Noel B."/>
            <person name="Kuo A."/>
            <person name="Morin E."/>
            <person name="Chen J."/>
            <person name="Kohler A."/>
            <person name="Krizsan K."/>
            <person name="Balestrini R."/>
            <person name="Da Silva C."/>
            <person name="Montanini B."/>
            <person name="Hainaut M."/>
            <person name="Levati E."/>
            <person name="Barry K.W."/>
            <person name="Belfiori B."/>
            <person name="Cichocki N."/>
            <person name="Clum A."/>
            <person name="Dockter R.B."/>
            <person name="Fauchery L."/>
            <person name="Guy J."/>
            <person name="Iotti M."/>
            <person name="Le Tacon F."/>
            <person name="Lindquist E.A."/>
            <person name="Lipzen A."/>
            <person name="Malagnac F."/>
            <person name="Mello A."/>
            <person name="Molinier V."/>
            <person name="Miyauchi S."/>
            <person name="Poulain J."/>
            <person name="Riccioni C."/>
            <person name="Rubini A."/>
            <person name="Sitrit Y."/>
            <person name="Splivallo R."/>
            <person name="Traeger S."/>
            <person name="Wang M."/>
            <person name="Zifcakova L."/>
            <person name="Wipf D."/>
            <person name="Zambonelli A."/>
            <person name="Paolocci F."/>
            <person name="Nowrousian M."/>
            <person name="Ottonello S."/>
            <person name="Baldrian P."/>
            <person name="Spatafora J.W."/>
            <person name="Henrissat B."/>
            <person name="Nagy L.G."/>
            <person name="Aury J.M."/>
            <person name="Wincker P."/>
            <person name="Grigoriev I.V."/>
            <person name="Bonfante P."/>
            <person name="Martin F.M."/>
        </authorList>
    </citation>
    <scope>NUCLEOTIDE SEQUENCE [LARGE SCALE GENOMIC DNA]</scope>
    <source>
        <strain evidence="2 3">CCBAS932</strain>
    </source>
</reference>
<organism evidence="2 3">
    <name type="scientific">Morchella conica CCBAS932</name>
    <dbReference type="NCBI Taxonomy" id="1392247"/>
    <lineage>
        <taxon>Eukaryota</taxon>
        <taxon>Fungi</taxon>
        <taxon>Dikarya</taxon>
        <taxon>Ascomycota</taxon>
        <taxon>Pezizomycotina</taxon>
        <taxon>Pezizomycetes</taxon>
        <taxon>Pezizales</taxon>
        <taxon>Morchellaceae</taxon>
        <taxon>Morchella</taxon>
    </lineage>
</organism>
<evidence type="ECO:0000313" key="2">
    <source>
        <dbReference type="EMBL" id="RPB17480.1"/>
    </source>
</evidence>
<dbReference type="EMBL" id="ML119105">
    <property type="protein sequence ID" value="RPB17480.1"/>
    <property type="molecule type" value="Genomic_DNA"/>
</dbReference>
<gene>
    <name evidence="2" type="ORF">P167DRAFT_531051</name>
</gene>
<keyword evidence="1" id="KW-0812">Transmembrane</keyword>
<proteinExistence type="predicted"/>
<keyword evidence="3" id="KW-1185">Reference proteome</keyword>
<evidence type="ECO:0000256" key="1">
    <source>
        <dbReference type="SAM" id="Phobius"/>
    </source>
</evidence>
<keyword evidence="1" id="KW-0472">Membrane</keyword>
<name>A0A3N4L3J9_9PEZI</name>
<dbReference type="InParanoid" id="A0A3N4L3J9"/>
<dbReference type="AlphaFoldDB" id="A0A3N4L3J9"/>